<keyword evidence="4" id="KW-1185">Reference proteome</keyword>
<dbReference type="AlphaFoldDB" id="A0A2I1GCN3"/>
<accession>A0A2I1GCN3</accession>
<evidence type="ECO:0000313" key="3">
    <source>
        <dbReference type="EMBL" id="PKY44389.1"/>
    </source>
</evidence>
<reference evidence="3 4" key="1">
    <citation type="submission" date="2015-10" db="EMBL/GenBank/DDBJ databases">
        <title>Genome analyses suggest a sexual origin of heterokaryosis in a supposedly ancient asexual fungus.</title>
        <authorList>
            <person name="Ropars J."/>
            <person name="Sedzielewska K."/>
            <person name="Noel J."/>
            <person name="Charron P."/>
            <person name="Farinelli L."/>
            <person name="Marton T."/>
            <person name="Kruger M."/>
            <person name="Pelin A."/>
            <person name="Brachmann A."/>
            <person name="Corradi N."/>
        </authorList>
    </citation>
    <scope>NUCLEOTIDE SEQUENCE [LARGE SCALE GENOMIC DNA]</scope>
    <source>
        <strain evidence="3 4">A4</strain>
    </source>
</reference>
<evidence type="ECO:0000256" key="1">
    <source>
        <dbReference type="SAM" id="Phobius"/>
    </source>
</evidence>
<dbReference type="PANTHER" id="PTHR28154:SF1">
    <property type="entry name" value="CELL WALL SYNTHESIS PROTEIN KNH1-RELATED"/>
    <property type="match status" value="1"/>
</dbReference>
<keyword evidence="1" id="KW-0812">Transmembrane</keyword>
<name>A0A2I1GCN3_9GLOM</name>
<sequence length="184" mass="20134">MKQSLFFLVLCLLFFSSVIEANFLPVVNKTTICSSKVPCELRWVEDGTVPKLIELPKVNIKLMTGPNDKQIEVEDLGTVSSAVGKIVYNIKPDLGPPGRFYFYKFNAGVDDVWSTRFVIQDITGEIPGFNPSSINAKGDVINNVQGNSTNSTSTSMSSPSILSSNTFTTMGLSIISMMILSYLC</sequence>
<comment type="caution">
    <text evidence="3">The sequence shown here is derived from an EMBL/GenBank/DDBJ whole genome shotgun (WGS) entry which is preliminary data.</text>
</comment>
<keyword evidence="2" id="KW-0732">Signal</keyword>
<dbReference type="EMBL" id="LLXI01000319">
    <property type="protein sequence ID" value="PKY44389.1"/>
    <property type="molecule type" value="Genomic_DNA"/>
</dbReference>
<dbReference type="VEuPathDB" id="FungiDB:RhiirFUN_015082"/>
<feature type="chain" id="PRO_5014159957" evidence="2">
    <location>
        <begin position="22"/>
        <end position="184"/>
    </location>
</feature>
<gene>
    <name evidence="3" type="ORF">RhiirA4_399824</name>
</gene>
<proteinExistence type="predicted"/>
<dbReference type="OrthoDB" id="2432613at2759"/>
<dbReference type="GO" id="GO:0006078">
    <property type="term" value="P:(1-&gt;6)-beta-D-glucan biosynthetic process"/>
    <property type="evidence" value="ECO:0007669"/>
    <property type="project" value="InterPro"/>
</dbReference>
<dbReference type="Proteomes" id="UP000234323">
    <property type="component" value="Unassembled WGS sequence"/>
</dbReference>
<keyword evidence="1" id="KW-0472">Membrane</keyword>
<organism evidence="3 4">
    <name type="scientific">Rhizophagus irregularis</name>
    <dbReference type="NCBI Taxonomy" id="588596"/>
    <lineage>
        <taxon>Eukaryota</taxon>
        <taxon>Fungi</taxon>
        <taxon>Fungi incertae sedis</taxon>
        <taxon>Mucoromycota</taxon>
        <taxon>Glomeromycotina</taxon>
        <taxon>Glomeromycetes</taxon>
        <taxon>Glomerales</taxon>
        <taxon>Glomeraceae</taxon>
        <taxon>Rhizophagus</taxon>
    </lineage>
</organism>
<evidence type="ECO:0000313" key="4">
    <source>
        <dbReference type="Proteomes" id="UP000234323"/>
    </source>
</evidence>
<protein>
    <submittedName>
        <fullName evidence="3">Uncharacterized protein</fullName>
    </submittedName>
</protein>
<evidence type="ECO:0000256" key="2">
    <source>
        <dbReference type="SAM" id="SignalP"/>
    </source>
</evidence>
<dbReference type="VEuPathDB" id="FungiDB:FUN_018648"/>
<dbReference type="VEuPathDB" id="FungiDB:RhiirA1_423331"/>
<dbReference type="GO" id="GO:0042546">
    <property type="term" value="P:cell wall biogenesis"/>
    <property type="evidence" value="ECO:0007669"/>
    <property type="project" value="InterPro"/>
</dbReference>
<feature type="transmembrane region" description="Helical" evidence="1">
    <location>
        <begin position="161"/>
        <end position="183"/>
    </location>
</feature>
<dbReference type="PANTHER" id="PTHR28154">
    <property type="entry name" value="CELL WALL SYNTHESIS PROTEIN KNH1-RELATED"/>
    <property type="match status" value="1"/>
</dbReference>
<feature type="signal peptide" evidence="2">
    <location>
        <begin position="1"/>
        <end position="21"/>
    </location>
</feature>
<dbReference type="InterPro" id="IPR045328">
    <property type="entry name" value="Kre9/Knh1"/>
</dbReference>
<keyword evidence="1" id="KW-1133">Transmembrane helix</keyword>